<dbReference type="AlphaFoldDB" id="A0A0R2UFJ3"/>
<protein>
    <recommendedName>
        <fullName evidence="4">DUF4136 domain-containing protein</fullName>
    </recommendedName>
</protein>
<reference evidence="2 3" key="1">
    <citation type="submission" date="2015-10" db="EMBL/GenBank/DDBJ databases">
        <title>Metagenome-Assembled Genomes uncover a global brackish microbiome.</title>
        <authorList>
            <person name="Hugerth L.W."/>
            <person name="Larsson J."/>
            <person name="Alneberg J."/>
            <person name="Lindh M.V."/>
            <person name="Legrand C."/>
            <person name="Pinhassi J."/>
            <person name="Andersson A.F."/>
        </authorList>
    </citation>
    <scope>NUCLEOTIDE SEQUENCE [LARGE SCALE GENOMIC DNA]</scope>
    <source>
        <strain evidence="2">BACL26 MAG-121220-bin70</strain>
    </source>
</reference>
<evidence type="ECO:0000256" key="1">
    <source>
        <dbReference type="SAM" id="SignalP"/>
    </source>
</evidence>
<evidence type="ECO:0008006" key="4">
    <source>
        <dbReference type="Google" id="ProtNLM"/>
    </source>
</evidence>
<comment type="caution">
    <text evidence="2">The sequence shown here is derived from an EMBL/GenBank/DDBJ whole genome shotgun (WGS) entry which is preliminary data.</text>
</comment>
<evidence type="ECO:0000313" key="2">
    <source>
        <dbReference type="EMBL" id="KRO96155.1"/>
    </source>
</evidence>
<gene>
    <name evidence="2" type="ORF">ABS24_05595</name>
</gene>
<sequence>MKKIAGLVLIVFLAGCSSSASVKISTAFPSVVSEPKPIIASILIEDSFATYVGRPNKNTTIDIGASQVNLLKSAFSGLFETVDFITSIDQINPETDLIITPSVLEVQVSTPSENYLNVFEVWIKYNLEIETVDRTPIINWFMPAYGKTPDSFMASKENAIEQATVIALRDAGAKLMLDFYRIPAINDWLSRQDIEQESR</sequence>
<organism evidence="2 3">
    <name type="scientific">SAR92 bacterium BACL26 MAG-121220-bin70</name>
    <dbReference type="NCBI Taxonomy" id="1655626"/>
    <lineage>
        <taxon>Bacteria</taxon>
        <taxon>Pseudomonadati</taxon>
        <taxon>Pseudomonadota</taxon>
        <taxon>Gammaproteobacteria</taxon>
        <taxon>Cellvibrionales</taxon>
        <taxon>Porticoccaceae</taxon>
        <taxon>SAR92 clade</taxon>
    </lineage>
</organism>
<evidence type="ECO:0000313" key="3">
    <source>
        <dbReference type="Proteomes" id="UP000051213"/>
    </source>
</evidence>
<feature type="chain" id="PRO_5006425363" description="DUF4136 domain-containing protein" evidence="1">
    <location>
        <begin position="21"/>
        <end position="199"/>
    </location>
</feature>
<accession>A0A0R2UFJ3</accession>
<feature type="signal peptide" evidence="1">
    <location>
        <begin position="1"/>
        <end position="20"/>
    </location>
</feature>
<proteinExistence type="predicted"/>
<dbReference type="PROSITE" id="PS51257">
    <property type="entry name" value="PROKAR_LIPOPROTEIN"/>
    <property type="match status" value="1"/>
</dbReference>
<dbReference type="EMBL" id="LICA01000062">
    <property type="protein sequence ID" value="KRO96155.1"/>
    <property type="molecule type" value="Genomic_DNA"/>
</dbReference>
<name>A0A0R2UFJ3_9GAMM</name>
<dbReference type="Proteomes" id="UP000051213">
    <property type="component" value="Unassembled WGS sequence"/>
</dbReference>
<keyword evidence="1" id="KW-0732">Signal</keyword>